<dbReference type="Gene3D" id="3.40.50.300">
    <property type="entry name" value="P-loop containing nucleotide triphosphate hydrolases"/>
    <property type="match status" value="1"/>
</dbReference>
<dbReference type="PANTHER" id="PTHR13696:SF99">
    <property type="entry name" value="COBYRINIC ACID AC-DIAMIDE SYNTHASE"/>
    <property type="match status" value="1"/>
</dbReference>
<dbReference type="PANTHER" id="PTHR13696">
    <property type="entry name" value="P-LOOP CONTAINING NUCLEOSIDE TRIPHOSPHATE HYDROLASE"/>
    <property type="match status" value="1"/>
</dbReference>
<dbReference type="AlphaFoldDB" id="A0A9X1B3J6"/>
<reference evidence="2 3" key="1">
    <citation type="journal article" date="2020" name="Microorganisms">
        <title>Osmotic Adaptation and Compatible Solute Biosynthesis of Phototrophic Bacteria as Revealed from Genome Analyses.</title>
        <authorList>
            <person name="Imhoff J.F."/>
            <person name="Rahn T."/>
            <person name="Kunzel S."/>
            <person name="Keller A."/>
            <person name="Neulinger S.C."/>
        </authorList>
    </citation>
    <scope>NUCLEOTIDE SEQUENCE [LARGE SCALE GENOMIC DNA]</scope>
    <source>
        <strain evidence="2 3">DSM 25653</strain>
    </source>
</reference>
<sequence>MAQISDEYDLIIIDCAPTESILTEAAYFSSRYVLVPVKPEFMATIGLPLLARSVDEFNLENDDHSLDICGIVFNHSSAYSEGPEGQQSIEEVEEEARRRGWHIFETHVRYSASYPKSAREGAPLSSTSYVRWSVTTELERFCGEFFDCIGLKAADDDED</sequence>
<dbReference type="CDD" id="cd02042">
    <property type="entry name" value="ParAB_family"/>
    <property type="match status" value="1"/>
</dbReference>
<evidence type="ECO:0000313" key="3">
    <source>
        <dbReference type="Proteomes" id="UP001138768"/>
    </source>
</evidence>
<protein>
    <recommendedName>
        <fullName evidence="1">AAA domain-containing protein</fullName>
    </recommendedName>
</protein>
<proteinExistence type="predicted"/>
<comment type="caution">
    <text evidence="2">The sequence shown here is derived from an EMBL/GenBank/DDBJ whole genome shotgun (WGS) entry which is preliminary data.</text>
</comment>
<evidence type="ECO:0000259" key="1">
    <source>
        <dbReference type="Pfam" id="PF13614"/>
    </source>
</evidence>
<evidence type="ECO:0000313" key="2">
    <source>
        <dbReference type="EMBL" id="MBK1618480.1"/>
    </source>
</evidence>
<dbReference type="InterPro" id="IPR025669">
    <property type="entry name" value="AAA_dom"/>
</dbReference>
<dbReference type="Proteomes" id="UP001138768">
    <property type="component" value="Unassembled WGS sequence"/>
</dbReference>
<dbReference type="InterPro" id="IPR027417">
    <property type="entry name" value="P-loop_NTPase"/>
</dbReference>
<dbReference type="InterPro" id="IPR050678">
    <property type="entry name" value="DNA_Partitioning_ATPase"/>
</dbReference>
<organism evidence="2 3">
    <name type="scientific">Lamprobacter modestohalophilus</name>
    <dbReference type="NCBI Taxonomy" id="1064514"/>
    <lineage>
        <taxon>Bacteria</taxon>
        <taxon>Pseudomonadati</taxon>
        <taxon>Pseudomonadota</taxon>
        <taxon>Gammaproteobacteria</taxon>
        <taxon>Chromatiales</taxon>
        <taxon>Chromatiaceae</taxon>
        <taxon>Lamprobacter</taxon>
    </lineage>
</organism>
<feature type="domain" description="AAA" evidence="1">
    <location>
        <begin position="2"/>
        <end position="60"/>
    </location>
</feature>
<name>A0A9X1B3J6_9GAMM</name>
<accession>A0A9X1B3J6</accession>
<keyword evidence="3" id="KW-1185">Reference proteome</keyword>
<dbReference type="EMBL" id="NRRY01000010">
    <property type="protein sequence ID" value="MBK1618480.1"/>
    <property type="molecule type" value="Genomic_DNA"/>
</dbReference>
<dbReference type="SUPFAM" id="SSF52540">
    <property type="entry name" value="P-loop containing nucleoside triphosphate hydrolases"/>
    <property type="match status" value="1"/>
</dbReference>
<dbReference type="Pfam" id="PF13614">
    <property type="entry name" value="AAA_31"/>
    <property type="match status" value="1"/>
</dbReference>
<gene>
    <name evidence="2" type="ORF">CKO42_08520</name>
</gene>